<dbReference type="Pfam" id="PF08139">
    <property type="entry name" value="LPAM_1"/>
    <property type="match status" value="1"/>
</dbReference>
<sequence length="154" mass="16659">MKKMLTLAVSAAFLTGCAGSANHKVLTANQAGDSMLNCQQIDAEIVRAQVVIDGVNQDKNDLSGADIIDGLLWFPFNLIAKSGNYSNALKAADERIGRLQQLKTEKSCGGMNKEQQSAAADEILTKLSELSQMHKAGELTTEEYNMAKRKVLDL</sequence>
<dbReference type="PROSITE" id="PS51257">
    <property type="entry name" value="PROKAR_LIPOPROTEIN"/>
    <property type="match status" value="1"/>
</dbReference>
<accession>A0A364NJA9</accession>
<keyword evidence="5" id="KW-1185">Reference proteome</keyword>
<dbReference type="Proteomes" id="UP000250744">
    <property type="component" value="Unassembled WGS sequence"/>
</dbReference>
<dbReference type="RefSeq" id="WP_112159863.1">
    <property type="nucleotide sequence ID" value="NZ_QKRX01000011.1"/>
</dbReference>
<evidence type="ECO:0000313" key="4">
    <source>
        <dbReference type="EMBL" id="RAU17208.1"/>
    </source>
</evidence>
<feature type="chain" id="PRO_5017066382" description="Type IV secretion system putative lipoprotein virB7" evidence="3">
    <location>
        <begin position="24"/>
        <end position="154"/>
    </location>
</feature>
<evidence type="ECO:0000256" key="2">
    <source>
        <dbReference type="ARBA" id="ARBA00022729"/>
    </source>
</evidence>
<evidence type="ECO:0000256" key="1">
    <source>
        <dbReference type="ARBA" id="ARBA00017922"/>
    </source>
</evidence>
<protein>
    <recommendedName>
        <fullName evidence="1">Type IV secretion system putative lipoprotein virB7</fullName>
    </recommendedName>
</protein>
<evidence type="ECO:0000313" key="5">
    <source>
        <dbReference type="Proteomes" id="UP000250744"/>
    </source>
</evidence>
<evidence type="ECO:0000256" key="3">
    <source>
        <dbReference type="SAM" id="SignalP"/>
    </source>
</evidence>
<feature type="signal peptide" evidence="3">
    <location>
        <begin position="1"/>
        <end position="23"/>
    </location>
</feature>
<organism evidence="4 5">
    <name type="scientific">Nitrincola tibetensis</name>
    <dbReference type="NCBI Taxonomy" id="2219697"/>
    <lineage>
        <taxon>Bacteria</taxon>
        <taxon>Pseudomonadati</taxon>
        <taxon>Pseudomonadota</taxon>
        <taxon>Gammaproteobacteria</taxon>
        <taxon>Oceanospirillales</taxon>
        <taxon>Oceanospirillaceae</taxon>
        <taxon>Nitrincola</taxon>
    </lineage>
</organism>
<keyword evidence="2 3" id="KW-0732">Signal</keyword>
<name>A0A364NJA9_9GAMM</name>
<dbReference type="EMBL" id="QKRX01000011">
    <property type="protein sequence ID" value="RAU17208.1"/>
    <property type="molecule type" value="Genomic_DNA"/>
</dbReference>
<dbReference type="InterPro" id="IPR012640">
    <property type="entry name" value="Membr_lipoprot_lipid_attach_CS"/>
</dbReference>
<reference evidence="4 5" key="1">
    <citation type="submission" date="2018-06" db="EMBL/GenBank/DDBJ databases">
        <title>Nitrincola tibetense sp. nov., isolated from Lake XuguoCo on Tibetan Plateau.</title>
        <authorList>
            <person name="Xing P."/>
        </authorList>
    </citation>
    <scope>NUCLEOTIDE SEQUENCE [LARGE SCALE GENOMIC DNA]</scope>
    <source>
        <strain evidence="5">xg18</strain>
    </source>
</reference>
<gene>
    <name evidence="4" type="ORF">DN062_13630</name>
</gene>
<dbReference type="OrthoDB" id="6119307at2"/>
<comment type="caution">
    <text evidence="4">The sequence shown here is derived from an EMBL/GenBank/DDBJ whole genome shotgun (WGS) entry which is preliminary data.</text>
</comment>
<dbReference type="AlphaFoldDB" id="A0A364NJA9"/>
<proteinExistence type="predicted"/>